<evidence type="ECO:0000313" key="3">
    <source>
        <dbReference type="Proteomes" id="UP000826661"/>
    </source>
</evidence>
<gene>
    <name evidence="2" type="ORF">H0G86_010877</name>
</gene>
<keyword evidence="3" id="KW-1185">Reference proteome</keyword>
<dbReference type="Proteomes" id="UP000826661">
    <property type="component" value="Chromosome VI"/>
</dbReference>
<proteinExistence type="predicted"/>
<dbReference type="EMBL" id="CP075869">
    <property type="protein sequence ID" value="QYT03935.1"/>
    <property type="molecule type" value="Genomic_DNA"/>
</dbReference>
<evidence type="ECO:0000256" key="1">
    <source>
        <dbReference type="SAM" id="MobiDB-lite"/>
    </source>
</evidence>
<evidence type="ECO:0000313" key="2">
    <source>
        <dbReference type="EMBL" id="QYT03935.1"/>
    </source>
</evidence>
<reference evidence="2 3" key="1">
    <citation type="journal article" date="2021" name="BMC Genomics">
        <title>Telomere-to-telomere genome assembly of asparaginase-producing Trichoderma simmonsii.</title>
        <authorList>
            <person name="Chung D."/>
            <person name="Kwon Y.M."/>
            <person name="Yang Y."/>
        </authorList>
    </citation>
    <scope>NUCLEOTIDE SEQUENCE [LARGE SCALE GENOMIC DNA]</scope>
    <source>
        <strain evidence="2 3">GH-Sj1</strain>
    </source>
</reference>
<sequence>MTIVAKVENETIYSAMRASTIPSQRQARNSCFFFFTPSGVESYPAITSTGRDKVSQGQTLSSKQSGLPNSLHARPLSRASEANRQTDTFTHARSISFSQEILGTIYKMM</sequence>
<feature type="region of interest" description="Disordered" evidence="1">
    <location>
        <begin position="46"/>
        <end position="85"/>
    </location>
</feature>
<protein>
    <submittedName>
        <fullName evidence="2">Uncharacterized protein</fullName>
    </submittedName>
</protein>
<name>A0A8G0PLS2_9HYPO</name>
<feature type="compositionally biased region" description="Polar residues" evidence="1">
    <location>
        <begin position="46"/>
        <end position="68"/>
    </location>
</feature>
<organism evidence="2 3">
    <name type="scientific">Trichoderma simmonsii</name>
    <dbReference type="NCBI Taxonomy" id="1491479"/>
    <lineage>
        <taxon>Eukaryota</taxon>
        <taxon>Fungi</taxon>
        <taxon>Dikarya</taxon>
        <taxon>Ascomycota</taxon>
        <taxon>Pezizomycotina</taxon>
        <taxon>Sordariomycetes</taxon>
        <taxon>Hypocreomycetidae</taxon>
        <taxon>Hypocreales</taxon>
        <taxon>Hypocreaceae</taxon>
        <taxon>Trichoderma</taxon>
    </lineage>
</organism>
<accession>A0A8G0PLS2</accession>
<dbReference type="AlphaFoldDB" id="A0A8G0PLS2"/>